<feature type="region of interest" description="Disordered" evidence="1">
    <location>
        <begin position="290"/>
        <end position="326"/>
    </location>
</feature>
<feature type="compositionally biased region" description="Gly residues" evidence="1">
    <location>
        <begin position="27"/>
        <end position="92"/>
    </location>
</feature>
<dbReference type="Proteomes" id="UP001292094">
    <property type="component" value="Unassembled WGS sequence"/>
</dbReference>
<feature type="region of interest" description="Disordered" evidence="1">
    <location>
        <begin position="211"/>
        <end position="245"/>
    </location>
</feature>
<feature type="region of interest" description="Disordered" evidence="1">
    <location>
        <begin position="118"/>
        <end position="146"/>
    </location>
</feature>
<organism evidence="2 3">
    <name type="scientific">Petrolisthes manimaculis</name>
    <dbReference type="NCBI Taxonomy" id="1843537"/>
    <lineage>
        <taxon>Eukaryota</taxon>
        <taxon>Metazoa</taxon>
        <taxon>Ecdysozoa</taxon>
        <taxon>Arthropoda</taxon>
        <taxon>Crustacea</taxon>
        <taxon>Multicrustacea</taxon>
        <taxon>Malacostraca</taxon>
        <taxon>Eumalacostraca</taxon>
        <taxon>Eucarida</taxon>
        <taxon>Decapoda</taxon>
        <taxon>Pleocyemata</taxon>
        <taxon>Anomura</taxon>
        <taxon>Galatheoidea</taxon>
        <taxon>Porcellanidae</taxon>
        <taxon>Petrolisthes</taxon>
    </lineage>
</organism>
<feature type="compositionally biased region" description="Basic residues" evidence="1">
    <location>
        <begin position="1"/>
        <end position="12"/>
    </location>
</feature>
<dbReference type="AlphaFoldDB" id="A0AAE1U054"/>
<sequence>MPPKRQVKKRPPPKQSVKPSDGDVKPDGGGGGVKPGGGGGGRGGVKPGGGGGGRGGVKPGGGGGGGGVKPGGGGGGRGGVKPGGGGGGGGGDEAAQERFVLELRWCVEQIEAAIQNKKGSAKQTKEKKEMKIELPKIKPNSVTPDKSMFLKKSIKNSGEVNSFPAGDGPAPVQDEDYTVLTHPGQHLNNISELPGTQKELESKLVSCLTIQSDREKSNSSASESVTKLDTKSGEENSYNSDKTRTEGFKFVSSENTFRVWRDQEQRQVRSTVHIVYGPWSGDVCRSRAAGRVTEDSRSGSSLTWPAGLHTPVTGRQWESDPILNAG</sequence>
<evidence type="ECO:0000256" key="1">
    <source>
        <dbReference type="SAM" id="MobiDB-lite"/>
    </source>
</evidence>
<gene>
    <name evidence="2" type="ORF">Pmani_026416</name>
</gene>
<keyword evidence="3" id="KW-1185">Reference proteome</keyword>
<evidence type="ECO:0000313" key="3">
    <source>
        <dbReference type="Proteomes" id="UP001292094"/>
    </source>
</evidence>
<proteinExistence type="predicted"/>
<comment type="caution">
    <text evidence="2">The sequence shown here is derived from an EMBL/GenBank/DDBJ whole genome shotgun (WGS) entry which is preliminary data.</text>
</comment>
<reference evidence="2" key="1">
    <citation type="submission" date="2023-11" db="EMBL/GenBank/DDBJ databases">
        <title>Genome assemblies of two species of porcelain crab, Petrolisthes cinctipes and Petrolisthes manimaculis (Anomura: Porcellanidae).</title>
        <authorList>
            <person name="Angst P."/>
        </authorList>
    </citation>
    <scope>NUCLEOTIDE SEQUENCE</scope>
    <source>
        <strain evidence="2">PB745_02</strain>
        <tissue evidence="2">Gill</tissue>
    </source>
</reference>
<accession>A0AAE1U054</accession>
<name>A0AAE1U054_9EUCA</name>
<feature type="compositionally biased region" description="Basic and acidic residues" evidence="1">
    <location>
        <begin position="123"/>
        <end position="136"/>
    </location>
</feature>
<feature type="region of interest" description="Disordered" evidence="1">
    <location>
        <begin position="1"/>
        <end position="95"/>
    </location>
</feature>
<protein>
    <submittedName>
        <fullName evidence="2">Uncharacterized protein</fullName>
    </submittedName>
</protein>
<dbReference type="EMBL" id="JAWZYT010002865">
    <property type="protein sequence ID" value="KAK4301460.1"/>
    <property type="molecule type" value="Genomic_DNA"/>
</dbReference>
<evidence type="ECO:0000313" key="2">
    <source>
        <dbReference type="EMBL" id="KAK4301460.1"/>
    </source>
</evidence>